<evidence type="ECO:0000259" key="8">
    <source>
        <dbReference type="Pfam" id="PF05504"/>
    </source>
</evidence>
<evidence type="ECO:0000256" key="6">
    <source>
        <dbReference type="ARBA" id="ARBA00023139"/>
    </source>
</evidence>
<evidence type="ECO:0000256" key="3">
    <source>
        <dbReference type="ARBA" id="ARBA00022544"/>
    </source>
</evidence>
<sequence>MNELRITTATGVDYEDGKWLVSYQTIIPSSIVSGIGVVSGGTNQPGIHVFSVKAETFNKAKFLSNLETSRRVYVGHDKVIVIGRKAAENGITQLVDSYLRGTEERATVYLMVIESKASDLLKKLVPPEKLPGQSYSEILEKETRLVSAFPKKSVFQFALSLYSDSRSIGIPVVSLIGRERNDSAKNLESIDALKSTAPELKLTLSKLAIFRDDRLVGFLNRKESRGLSWLTDQIIETEMTFPCSAGSKQLSSVLVYASSTNVKPTKTGNGFAMRVRIKANGDLMESTCTEDLSNPQVISALEQTLEAQIADDVNAAWRALQRLGADTAGFADKIHRKFPHDWRRVKTDWEREFKKIQLNVEVKAIIRRPGLIQNSANRRQLD</sequence>
<dbReference type="EMBL" id="JBHUMY010000006">
    <property type="protein sequence ID" value="MFD2659986.1"/>
    <property type="molecule type" value="Genomic_DNA"/>
</dbReference>
<evidence type="ECO:0000256" key="7">
    <source>
        <dbReference type="ARBA" id="ARBA00023288"/>
    </source>
</evidence>
<name>A0ABW5QUA8_9BACL</name>
<dbReference type="Gene3D" id="3.30.300.210">
    <property type="entry name" value="Nutrient germinant receptor protein C, domain 3"/>
    <property type="match status" value="1"/>
</dbReference>
<comment type="caution">
    <text evidence="10">The sequence shown here is derived from an EMBL/GenBank/DDBJ whole genome shotgun (WGS) entry which is preliminary data.</text>
</comment>
<comment type="subcellular location">
    <subcellularLocation>
        <location evidence="1">Membrane</location>
        <topology evidence="1">Lipid-anchor</topology>
    </subcellularLocation>
</comment>
<evidence type="ECO:0000256" key="5">
    <source>
        <dbReference type="ARBA" id="ARBA00023136"/>
    </source>
</evidence>
<proteinExistence type="inferred from homology"/>
<dbReference type="InterPro" id="IPR057336">
    <property type="entry name" value="GerAC_N"/>
</dbReference>
<dbReference type="RefSeq" id="WP_379271052.1">
    <property type="nucleotide sequence ID" value="NZ_JBHUGT010000044.1"/>
</dbReference>
<protein>
    <submittedName>
        <fullName evidence="10">Ger(X)C family spore germination protein</fullName>
    </submittedName>
</protein>
<keyword evidence="3" id="KW-0309">Germination</keyword>
<gene>
    <name evidence="10" type="ORF">ACFSW5_06855</name>
</gene>
<evidence type="ECO:0000259" key="9">
    <source>
        <dbReference type="Pfam" id="PF25198"/>
    </source>
</evidence>
<keyword evidence="4" id="KW-0732">Signal</keyword>
<evidence type="ECO:0000256" key="1">
    <source>
        <dbReference type="ARBA" id="ARBA00004635"/>
    </source>
</evidence>
<comment type="similarity">
    <text evidence="2">Belongs to the GerABKC lipoprotein family.</text>
</comment>
<organism evidence="10 11">
    <name type="scientific">Paenibacillus thailandensis</name>
    <dbReference type="NCBI Taxonomy" id="393250"/>
    <lineage>
        <taxon>Bacteria</taxon>
        <taxon>Bacillati</taxon>
        <taxon>Bacillota</taxon>
        <taxon>Bacilli</taxon>
        <taxon>Bacillales</taxon>
        <taxon>Paenibacillaceae</taxon>
        <taxon>Paenibacillus</taxon>
    </lineage>
</organism>
<dbReference type="PANTHER" id="PTHR35789:SF1">
    <property type="entry name" value="SPORE GERMINATION PROTEIN B3"/>
    <property type="match status" value="1"/>
</dbReference>
<accession>A0ABW5QUA8</accession>
<dbReference type="Proteomes" id="UP001597493">
    <property type="component" value="Unassembled WGS sequence"/>
</dbReference>
<evidence type="ECO:0000256" key="4">
    <source>
        <dbReference type="ARBA" id="ARBA00022729"/>
    </source>
</evidence>
<dbReference type="PANTHER" id="PTHR35789">
    <property type="entry name" value="SPORE GERMINATION PROTEIN B3"/>
    <property type="match status" value="1"/>
</dbReference>
<feature type="domain" description="Spore germination GerAC-like C-terminal" evidence="8">
    <location>
        <begin position="206"/>
        <end position="370"/>
    </location>
</feature>
<dbReference type="InterPro" id="IPR008844">
    <property type="entry name" value="Spore_GerAC-like"/>
</dbReference>
<evidence type="ECO:0000313" key="10">
    <source>
        <dbReference type="EMBL" id="MFD2659986.1"/>
    </source>
</evidence>
<dbReference type="Pfam" id="PF25198">
    <property type="entry name" value="Spore_GerAC_N"/>
    <property type="match status" value="1"/>
</dbReference>
<keyword evidence="11" id="KW-1185">Reference proteome</keyword>
<dbReference type="NCBIfam" id="TIGR02887">
    <property type="entry name" value="spore_ger_x_C"/>
    <property type="match status" value="1"/>
</dbReference>
<evidence type="ECO:0000256" key="2">
    <source>
        <dbReference type="ARBA" id="ARBA00007886"/>
    </source>
</evidence>
<keyword evidence="5" id="KW-0472">Membrane</keyword>
<keyword evidence="7" id="KW-0449">Lipoprotein</keyword>
<keyword evidence="6" id="KW-0564">Palmitate</keyword>
<dbReference type="InterPro" id="IPR046953">
    <property type="entry name" value="Spore_GerAC-like_C"/>
</dbReference>
<dbReference type="Pfam" id="PF05504">
    <property type="entry name" value="Spore_GerAC"/>
    <property type="match status" value="1"/>
</dbReference>
<dbReference type="InterPro" id="IPR038501">
    <property type="entry name" value="Spore_GerAC_C_sf"/>
</dbReference>
<evidence type="ECO:0000313" key="11">
    <source>
        <dbReference type="Proteomes" id="UP001597493"/>
    </source>
</evidence>
<reference evidence="11" key="1">
    <citation type="journal article" date="2019" name="Int. J. Syst. Evol. Microbiol.">
        <title>The Global Catalogue of Microorganisms (GCM) 10K type strain sequencing project: providing services to taxonomists for standard genome sequencing and annotation.</title>
        <authorList>
            <consortium name="The Broad Institute Genomics Platform"/>
            <consortium name="The Broad Institute Genome Sequencing Center for Infectious Disease"/>
            <person name="Wu L."/>
            <person name="Ma J."/>
        </authorList>
    </citation>
    <scope>NUCLEOTIDE SEQUENCE [LARGE SCALE GENOMIC DNA]</scope>
    <source>
        <strain evidence="11">TISTR 1827</strain>
    </source>
</reference>
<feature type="domain" description="Spore germination protein N-terminal" evidence="9">
    <location>
        <begin position="1"/>
        <end position="174"/>
    </location>
</feature>